<dbReference type="Gene3D" id="1.10.533.10">
    <property type="entry name" value="Death Domain, Fas"/>
    <property type="match status" value="1"/>
</dbReference>
<sequence length="88" mass="9726">TADELLHVRCSLIHGISGPVLRSLLDKLFEKTVITGAERDSVDGIQDQRDKARFVIDTVRKKGEAASSEMTAFLLEADPFLCEHLGLM</sequence>
<keyword evidence="3" id="KW-1185">Reference proteome</keyword>
<dbReference type="Pfam" id="PF00619">
    <property type="entry name" value="CARD"/>
    <property type="match status" value="1"/>
</dbReference>
<protein>
    <recommendedName>
        <fullName evidence="1">CARD domain-containing protein</fullName>
    </recommendedName>
</protein>
<proteinExistence type="predicted"/>
<feature type="domain" description="CARD" evidence="1">
    <location>
        <begin position="1"/>
        <end position="88"/>
    </location>
</feature>
<dbReference type="PROSITE" id="PS50209">
    <property type="entry name" value="CARD"/>
    <property type="match status" value="1"/>
</dbReference>
<reference evidence="2" key="2">
    <citation type="submission" date="2025-09" db="UniProtKB">
        <authorList>
            <consortium name="Ensembl"/>
        </authorList>
    </citation>
    <scope>IDENTIFICATION</scope>
</reference>
<dbReference type="InterPro" id="IPR001315">
    <property type="entry name" value="CARD"/>
</dbReference>
<evidence type="ECO:0000313" key="3">
    <source>
        <dbReference type="Proteomes" id="UP000261620"/>
    </source>
</evidence>
<dbReference type="Proteomes" id="UP000261620">
    <property type="component" value="Unplaced"/>
</dbReference>
<dbReference type="OMA" id="MMEFLCE"/>
<dbReference type="AlphaFoldDB" id="A0A3Q3XET7"/>
<reference evidence="2" key="1">
    <citation type="submission" date="2025-08" db="UniProtKB">
        <authorList>
            <consortium name="Ensembl"/>
        </authorList>
    </citation>
    <scope>IDENTIFICATION</scope>
</reference>
<accession>A0A3Q3XET7</accession>
<dbReference type="InterPro" id="IPR011029">
    <property type="entry name" value="DEATH-like_dom_sf"/>
</dbReference>
<dbReference type="SUPFAM" id="SSF47986">
    <property type="entry name" value="DEATH domain"/>
    <property type="match status" value="1"/>
</dbReference>
<dbReference type="STRING" id="94237.ENSMMOP00000021251"/>
<dbReference type="GO" id="GO:0042981">
    <property type="term" value="P:regulation of apoptotic process"/>
    <property type="evidence" value="ECO:0007669"/>
    <property type="project" value="InterPro"/>
</dbReference>
<evidence type="ECO:0000313" key="2">
    <source>
        <dbReference type="Ensembl" id="ENSMMOP00000021251.1"/>
    </source>
</evidence>
<evidence type="ECO:0000259" key="1">
    <source>
        <dbReference type="PROSITE" id="PS50209"/>
    </source>
</evidence>
<dbReference type="Ensembl" id="ENSMMOT00000021607.1">
    <property type="protein sequence ID" value="ENSMMOP00000021251.1"/>
    <property type="gene ID" value="ENSMMOG00000016161.1"/>
</dbReference>
<name>A0A3Q3XET7_MOLML</name>
<organism evidence="2 3">
    <name type="scientific">Mola mola</name>
    <name type="common">Ocean sunfish</name>
    <name type="synonym">Tetraodon mola</name>
    <dbReference type="NCBI Taxonomy" id="94237"/>
    <lineage>
        <taxon>Eukaryota</taxon>
        <taxon>Metazoa</taxon>
        <taxon>Chordata</taxon>
        <taxon>Craniata</taxon>
        <taxon>Vertebrata</taxon>
        <taxon>Euteleostomi</taxon>
        <taxon>Actinopterygii</taxon>
        <taxon>Neopterygii</taxon>
        <taxon>Teleostei</taxon>
        <taxon>Neoteleostei</taxon>
        <taxon>Acanthomorphata</taxon>
        <taxon>Eupercaria</taxon>
        <taxon>Tetraodontiformes</taxon>
        <taxon>Molidae</taxon>
        <taxon>Mola</taxon>
    </lineage>
</organism>